<geneLocation type="chloroplast" evidence="2"/>
<protein>
    <submittedName>
        <fullName evidence="2">Uncharacterized protein</fullName>
    </submittedName>
</protein>
<keyword evidence="1" id="KW-0812">Transmembrane</keyword>
<keyword evidence="1" id="KW-1133">Transmembrane helix</keyword>
<evidence type="ECO:0000256" key="1">
    <source>
        <dbReference type="SAM" id="Phobius"/>
    </source>
</evidence>
<evidence type="ECO:0000313" key="2">
    <source>
        <dbReference type="EMBL" id="ARW64052.1"/>
    </source>
</evidence>
<proteinExistence type="predicted"/>
<keyword evidence="2" id="KW-0934">Plastid</keyword>
<reference evidence="2" key="1">
    <citation type="journal article" date="2017" name="J. Phycol.">
        <title>Analysis of chloroplast genomes and a supermatrix inform reclassification of the Rhodomelaceae (Rhodophyta).</title>
        <authorList>
            <person name="Diaz-Tapia P."/>
            <person name="Maggs C.A."/>
            <person name="West J.A."/>
            <person name="Verbruggen H."/>
        </authorList>
    </citation>
    <scope>NUCLEOTIDE SEQUENCE</scope>
    <source>
        <strain evidence="2">PD745</strain>
    </source>
</reference>
<keyword evidence="2" id="KW-0150">Chloroplast</keyword>
<dbReference type="EMBL" id="MF101431">
    <property type="protein sequence ID" value="ARW64052.1"/>
    <property type="molecule type" value="Genomic_DNA"/>
</dbReference>
<organism evidence="2">
    <name type="scientific">Chondria sp.</name>
    <name type="common">in: red algae</name>
    <dbReference type="NCBI Taxonomy" id="1982705"/>
    <lineage>
        <taxon>Eukaryota</taxon>
        <taxon>Rhodophyta</taxon>
        <taxon>Florideophyceae</taxon>
        <taxon>Rhodymeniophycidae</taxon>
        <taxon>Ceramiales</taxon>
        <taxon>Rhodomelaceae</taxon>
        <taxon>Chondrieae</taxon>
        <taxon>Chondria</taxon>
    </lineage>
</organism>
<name>A0A1Z1MDV5_9FLOR</name>
<sequence>MIKSYENLVFILKLCYLTMCLASLILLTYRLCLYKN</sequence>
<feature type="transmembrane region" description="Helical" evidence="1">
    <location>
        <begin position="7"/>
        <end position="29"/>
    </location>
</feature>
<keyword evidence="1" id="KW-0472">Membrane</keyword>
<dbReference type="AlphaFoldDB" id="A0A1Z1MDV5"/>
<accession>A0A1Z1MDV5</accession>
<gene>
    <name evidence="2" type="primary">orf36</name>
</gene>